<dbReference type="AlphaFoldDB" id="A0A9Q1CFY7"/>
<dbReference type="Gene3D" id="3.40.50.300">
    <property type="entry name" value="P-loop containing nucleotide triphosphate hydrolases"/>
    <property type="match status" value="1"/>
</dbReference>
<evidence type="ECO:0000313" key="4">
    <source>
        <dbReference type="EMBL" id="KAJ8044256.1"/>
    </source>
</evidence>
<dbReference type="Gene3D" id="1.10.533.10">
    <property type="entry name" value="Death Domain, Fas"/>
    <property type="match status" value="1"/>
</dbReference>
<dbReference type="InterPro" id="IPR000488">
    <property type="entry name" value="Death_dom"/>
</dbReference>
<dbReference type="PANTHER" id="PTHR24407:SF14">
    <property type="entry name" value="SIR2-LIKE DOMAIN-CONTAINING PROTEIN"/>
    <property type="match status" value="1"/>
</dbReference>
<organism evidence="4 5">
    <name type="scientific">Holothuria leucospilota</name>
    <name type="common">Black long sea cucumber</name>
    <name type="synonym">Mertensiothuria leucospilota</name>
    <dbReference type="NCBI Taxonomy" id="206669"/>
    <lineage>
        <taxon>Eukaryota</taxon>
        <taxon>Metazoa</taxon>
        <taxon>Echinodermata</taxon>
        <taxon>Eleutherozoa</taxon>
        <taxon>Echinozoa</taxon>
        <taxon>Holothuroidea</taxon>
        <taxon>Aspidochirotacea</taxon>
        <taxon>Aspidochirotida</taxon>
        <taxon>Holothuriidae</taxon>
        <taxon>Holothuria</taxon>
    </lineage>
</organism>
<feature type="compositionally biased region" description="Basic and acidic residues" evidence="1">
    <location>
        <begin position="353"/>
        <end position="377"/>
    </location>
</feature>
<dbReference type="Proteomes" id="UP001152320">
    <property type="component" value="Chromosome 4"/>
</dbReference>
<sequence length="1252" mass="141907">MTPVPWKKSCRWTSLDLFVGSGLVITESKATRSLTNIDEKCKLQYSQILTHDRLKTETRIILEGEPGSGKTTMSSQIAYDWSKGKISDLDILIFLPLKFVNNVTLVEATKRFYFPTHDKITVHDIESFLANQDLKSCLILDGLEEYNSGNSGGITSAAEPSEVVKVMEKAKYPNCKVILTSRLDYAKDLPPCPMLRIGRFGETERNTYIEKLFVDNTDKQYAMKRFIENTPFILDLCSVPLLFVLAVHNIESMEKLKERQLHRISPFIENVVGMLCSSSDFTTQQRVSDIERSDDRATLEEFAYNGLCKGRQILSWRKDTLERNIPNLYQFIESGILVVEEGILKGKLRSVQNEKSENDLKERNKNQEKTLKEKDAVGVDESSSNSVEFEDAESSLLPQVTSAEKGSKENVSVGEPSKEESSPDFESELGDPELQKNSLGRSTKDFPLEVKFLHKVIQEWFASKHFSSMLWKSLDDNSHQERLSQVLPLIIPTDLHYILRFTCYLCPPICHLIMGFLLQNHRTGKGAIPEYIMNYVCLCYNEYKGQMDPQMKNVIAKVCKEVIVLRSDDSKILQQSKMALMRSAANAGILVKEVHFADVVSEVGEGSAKLNADVTFDVPTLNRIEVIEMSRWDQHLKEKDYRNILKLLLCSHSLKIARLHFPSHPPELNNEEGVDLATHKKTVEWIIGSGLVHTLNMDTGKWEVTFDTKRLNSSGSSKQRPAKDSRNAPMLSVESMVSNEGELLQIAGTDITLIIPPDALGKSKSSCLIQLKVIHPGSYNEASTSFCSNSSVIVELLPNNLRFQYPVELILPHCLHLKKGVEHNARIFMSHHEGDEEPRWEEATDLNFILADRTCTIWLKKFCWTKIEIDEEIVEGKWIQVYTAAEPICVPDDIAEIEVGYHVDLPGAGKILEWNKSLIVGQRKPYFFLKEGKHPLKIFLENTLSETWKYTTPDENPKEIPFQDVALSTDFTCPFILKQDTKSFDIPTCIFKASQNEKGFQLRIRPKVVPTLPSSGHSVADAHHRQHVITQDEENRRMQNLRLEESQQDTTIKQHSSNLGDTLELMEGRQNERGYETASNAVPFYRPHEASQNEIVTPQQIATYQEHRMSQNRGLTTPMPSNSFIQQTWYNQNVSVFSPFGGGYISYGLLDGNGESRGGFSVKYSLIQALARKLDPDDSLGNNWKNLADRLEFTMEDIGVFETQHQFSKTHAVIDCAIKRGKLKSLEHLKTILTEIGRCDAASVITTDSPVD</sequence>
<dbReference type="SMART" id="SM00005">
    <property type="entry name" value="DEATH"/>
    <property type="match status" value="1"/>
</dbReference>
<feature type="region of interest" description="Disordered" evidence="1">
    <location>
        <begin position="353"/>
        <end position="440"/>
    </location>
</feature>
<feature type="compositionally biased region" description="Acidic residues" evidence="1">
    <location>
        <begin position="422"/>
        <end position="431"/>
    </location>
</feature>
<dbReference type="Gene3D" id="2.60.220.30">
    <property type="match status" value="1"/>
</dbReference>
<name>A0A9Q1CFY7_HOLLE</name>
<evidence type="ECO:0000259" key="3">
    <source>
        <dbReference type="PROSITE" id="PS51145"/>
    </source>
</evidence>
<dbReference type="GO" id="GO:0007165">
    <property type="term" value="P:signal transduction"/>
    <property type="evidence" value="ECO:0007669"/>
    <property type="project" value="InterPro"/>
</dbReference>
<evidence type="ECO:0000313" key="5">
    <source>
        <dbReference type="Proteomes" id="UP001152320"/>
    </source>
</evidence>
<dbReference type="PROSITE" id="PS51145">
    <property type="entry name" value="ZU5"/>
    <property type="match status" value="1"/>
</dbReference>
<feature type="domain" description="ZU5" evidence="3">
    <location>
        <begin position="731"/>
        <end position="871"/>
    </location>
</feature>
<dbReference type="PROSITE" id="PS50017">
    <property type="entry name" value="DEATH_DOMAIN"/>
    <property type="match status" value="1"/>
</dbReference>
<dbReference type="SUPFAM" id="SSF52540">
    <property type="entry name" value="P-loop containing nucleoside triphosphate hydrolases"/>
    <property type="match status" value="1"/>
</dbReference>
<feature type="domain" description="Death" evidence="2">
    <location>
        <begin position="1169"/>
        <end position="1249"/>
    </location>
</feature>
<keyword evidence="5" id="KW-1185">Reference proteome</keyword>
<dbReference type="InterPro" id="IPR007111">
    <property type="entry name" value="NACHT_NTPase"/>
</dbReference>
<dbReference type="Pfam" id="PF05729">
    <property type="entry name" value="NACHT"/>
    <property type="match status" value="1"/>
</dbReference>
<dbReference type="InterPro" id="IPR027417">
    <property type="entry name" value="P-loop_NTPase"/>
</dbReference>
<dbReference type="CDD" id="cd01120">
    <property type="entry name" value="RecA-like_superfamily"/>
    <property type="match status" value="1"/>
</dbReference>
<evidence type="ECO:0000256" key="1">
    <source>
        <dbReference type="SAM" id="MobiDB-lite"/>
    </source>
</evidence>
<dbReference type="InterPro" id="IPR011029">
    <property type="entry name" value="DEATH-like_dom_sf"/>
</dbReference>
<dbReference type="PANTHER" id="PTHR24407">
    <property type="entry name" value="PROTEIN KINASE DOMAIN-CONTAINING PROTEIN"/>
    <property type="match status" value="1"/>
</dbReference>
<comment type="caution">
    <text evidence="4">The sequence shown here is derived from an EMBL/GenBank/DDBJ whole genome shotgun (WGS) entry which is preliminary data.</text>
</comment>
<dbReference type="SUPFAM" id="SSF47986">
    <property type="entry name" value="DEATH domain"/>
    <property type="match status" value="1"/>
</dbReference>
<proteinExistence type="predicted"/>
<reference evidence="4" key="1">
    <citation type="submission" date="2021-10" db="EMBL/GenBank/DDBJ databases">
        <title>Tropical sea cucumber genome reveals ecological adaptation and Cuvierian tubules defense mechanism.</title>
        <authorList>
            <person name="Chen T."/>
        </authorList>
    </citation>
    <scope>NUCLEOTIDE SEQUENCE</scope>
    <source>
        <strain evidence="4">Nanhai2018</strain>
        <tissue evidence="4">Muscle</tissue>
    </source>
</reference>
<dbReference type="EMBL" id="JAIZAY010000004">
    <property type="protein sequence ID" value="KAJ8044256.1"/>
    <property type="molecule type" value="Genomic_DNA"/>
</dbReference>
<dbReference type="Pfam" id="PF00791">
    <property type="entry name" value="ZU5"/>
    <property type="match status" value="1"/>
</dbReference>
<evidence type="ECO:0000259" key="2">
    <source>
        <dbReference type="PROSITE" id="PS50017"/>
    </source>
</evidence>
<dbReference type="Pfam" id="PF00531">
    <property type="entry name" value="Death"/>
    <property type="match status" value="1"/>
</dbReference>
<protein>
    <submittedName>
        <fullName evidence="4">NACHT, LRR and PYD domains-containing protein 10</fullName>
    </submittedName>
</protein>
<dbReference type="InterPro" id="IPR000906">
    <property type="entry name" value="ZU5_dom"/>
</dbReference>
<gene>
    <name evidence="4" type="ORF">HOLleu_11666</name>
</gene>
<dbReference type="OrthoDB" id="427518at2759"/>
<accession>A0A9Q1CFY7</accession>